<dbReference type="Proteomes" id="UP000579281">
    <property type="component" value="Unassembled WGS sequence"/>
</dbReference>
<gene>
    <name evidence="2" type="ORF">HNQ80_003991</name>
</gene>
<dbReference type="SUPFAM" id="SSF53271">
    <property type="entry name" value="PRTase-like"/>
    <property type="match status" value="1"/>
</dbReference>
<dbReference type="InterPro" id="IPR029057">
    <property type="entry name" value="PRTase-like"/>
</dbReference>
<organism evidence="2 3">
    <name type="scientific">Anaerosolibacter carboniphilus</name>
    <dbReference type="NCBI Taxonomy" id="1417629"/>
    <lineage>
        <taxon>Bacteria</taxon>
        <taxon>Bacillati</taxon>
        <taxon>Bacillota</taxon>
        <taxon>Clostridia</taxon>
        <taxon>Peptostreptococcales</taxon>
        <taxon>Thermotaleaceae</taxon>
        <taxon>Anaerosolibacter</taxon>
    </lineage>
</organism>
<sequence>MIFVDRNDAGKKLCENLEKFKKEDVIVLAVPRGGLEVAYDPIKSFNFEWDLIIPRKIGAPHNKEIAIGAVSADGSYFLDDHYVNMLGVSQAYIELEISEQIKEIHRRMREYRGSDTFPKVEGKTVIIIDDGIATGFTILAALKAVKKQGASKTVLAVPVGPKDMIEKFKKFVDEIICLHIPDEFYAVGAYYMNFEQVTDEEVFRMMNELRR</sequence>
<dbReference type="CDD" id="cd06223">
    <property type="entry name" value="PRTases_typeI"/>
    <property type="match status" value="1"/>
</dbReference>
<comment type="caution">
    <text evidence="2">The sequence shown here is derived from an EMBL/GenBank/DDBJ whole genome shotgun (WGS) entry which is preliminary data.</text>
</comment>
<feature type="domain" description="Phosphoribosyltransferase" evidence="1">
    <location>
        <begin position="16"/>
        <end position="174"/>
    </location>
</feature>
<keyword evidence="2" id="KW-0328">Glycosyltransferase</keyword>
<evidence type="ECO:0000313" key="2">
    <source>
        <dbReference type="EMBL" id="MBB6217855.1"/>
    </source>
</evidence>
<dbReference type="Gene3D" id="3.30.1310.20">
    <property type="entry name" value="PRTase-like"/>
    <property type="match status" value="1"/>
</dbReference>
<name>A0A841L6D9_9FIRM</name>
<evidence type="ECO:0000259" key="1">
    <source>
        <dbReference type="Pfam" id="PF00156"/>
    </source>
</evidence>
<accession>A0A841L6D9</accession>
<dbReference type="GO" id="GO:0016757">
    <property type="term" value="F:glycosyltransferase activity"/>
    <property type="evidence" value="ECO:0007669"/>
    <property type="project" value="UniProtKB-KW"/>
</dbReference>
<keyword evidence="2" id="KW-0808">Transferase</keyword>
<protein>
    <submittedName>
        <fullName evidence="2">Putative phosphoribosyltransferase</fullName>
    </submittedName>
</protein>
<dbReference type="Pfam" id="PF00156">
    <property type="entry name" value="Pribosyltran"/>
    <property type="match status" value="1"/>
</dbReference>
<proteinExistence type="predicted"/>
<keyword evidence="3" id="KW-1185">Reference proteome</keyword>
<dbReference type="AlphaFoldDB" id="A0A841L6D9"/>
<dbReference type="Gene3D" id="3.40.50.2020">
    <property type="match status" value="1"/>
</dbReference>
<evidence type="ECO:0000313" key="3">
    <source>
        <dbReference type="Proteomes" id="UP000579281"/>
    </source>
</evidence>
<reference evidence="2 3" key="1">
    <citation type="submission" date="2020-08" db="EMBL/GenBank/DDBJ databases">
        <title>Genomic Encyclopedia of Type Strains, Phase IV (KMG-IV): sequencing the most valuable type-strain genomes for metagenomic binning, comparative biology and taxonomic classification.</title>
        <authorList>
            <person name="Goeker M."/>
        </authorList>
    </citation>
    <scope>NUCLEOTIDE SEQUENCE [LARGE SCALE GENOMIC DNA]</scope>
    <source>
        <strain evidence="2 3">DSM 103526</strain>
    </source>
</reference>
<dbReference type="EMBL" id="JACHEN010000029">
    <property type="protein sequence ID" value="MBB6217855.1"/>
    <property type="molecule type" value="Genomic_DNA"/>
</dbReference>
<dbReference type="InterPro" id="IPR000836">
    <property type="entry name" value="PRTase_dom"/>
</dbReference>